<accession>A0A6J8CBP8</accession>
<dbReference type="PANTHER" id="PTHR31511">
    <property type="entry name" value="PROTEIN CBG23764"/>
    <property type="match status" value="1"/>
</dbReference>
<organism evidence="4 5">
    <name type="scientific">Mytilus coruscus</name>
    <name type="common">Sea mussel</name>
    <dbReference type="NCBI Taxonomy" id="42192"/>
    <lineage>
        <taxon>Eukaryota</taxon>
        <taxon>Metazoa</taxon>
        <taxon>Spiralia</taxon>
        <taxon>Lophotrochozoa</taxon>
        <taxon>Mollusca</taxon>
        <taxon>Bivalvia</taxon>
        <taxon>Autobranchia</taxon>
        <taxon>Pteriomorphia</taxon>
        <taxon>Mytilida</taxon>
        <taxon>Mytiloidea</taxon>
        <taxon>Mytilidae</taxon>
        <taxon>Mytilinae</taxon>
        <taxon>Mytilus</taxon>
    </lineage>
</organism>
<dbReference type="Pfam" id="PF02945">
    <property type="entry name" value="Endonuclease_7"/>
    <property type="match status" value="1"/>
</dbReference>
<dbReference type="OrthoDB" id="2331628at2759"/>
<name>A0A6J8CBP8_MYTCO</name>
<dbReference type="InterPro" id="IPR044925">
    <property type="entry name" value="His-Me_finger_sf"/>
</dbReference>
<dbReference type="Gene3D" id="3.40.1800.10">
    <property type="entry name" value="His-Me finger endonucleases"/>
    <property type="match status" value="1"/>
</dbReference>
<dbReference type="Pfam" id="PF13855">
    <property type="entry name" value="LRR_8"/>
    <property type="match status" value="1"/>
</dbReference>
<evidence type="ECO:0000256" key="1">
    <source>
        <dbReference type="ARBA" id="ARBA00022614"/>
    </source>
</evidence>
<dbReference type="AlphaFoldDB" id="A0A6J8CBP8"/>
<protein>
    <recommendedName>
        <fullName evidence="6">C2H2-type domain-containing protein</fullName>
    </recommendedName>
</protein>
<dbReference type="SUPFAM" id="SSF54060">
    <property type="entry name" value="His-Me finger endonucleases"/>
    <property type="match status" value="1"/>
</dbReference>
<feature type="transmembrane region" description="Helical" evidence="3">
    <location>
        <begin position="187"/>
        <end position="211"/>
    </location>
</feature>
<keyword evidence="2" id="KW-0677">Repeat</keyword>
<evidence type="ECO:0000313" key="4">
    <source>
        <dbReference type="EMBL" id="CAC5392277.1"/>
    </source>
</evidence>
<keyword evidence="3" id="KW-1133">Transmembrane helix</keyword>
<dbReference type="SUPFAM" id="SSF56672">
    <property type="entry name" value="DNA/RNA polymerases"/>
    <property type="match status" value="1"/>
</dbReference>
<dbReference type="Proteomes" id="UP000507470">
    <property type="component" value="Unassembled WGS sequence"/>
</dbReference>
<dbReference type="PANTHER" id="PTHR31511:SF12">
    <property type="entry name" value="RHO TERMINATION FACTOR N-TERMINAL DOMAIN-CONTAINING PROTEIN"/>
    <property type="match status" value="1"/>
</dbReference>
<evidence type="ECO:0000256" key="2">
    <source>
        <dbReference type="ARBA" id="ARBA00022737"/>
    </source>
</evidence>
<keyword evidence="3" id="KW-0812">Transmembrane</keyword>
<reference evidence="4 5" key="1">
    <citation type="submission" date="2020-06" db="EMBL/GenBank/DDBJ databases">
        <authorList>
            <person name="Li R."/>
            <person name="Bekaert M."/>
        </authorList>
    </citation>
    <scope>NUCLEOTIDE SEQUENCE [LARGE SCALE GENOMIC DNA]</scope>
    <source>
        <strain evidence="5">wild</strain>
    </source>
</reference>
<keyword evidence="1" id="KW-0433">Leucine-rich repeat</keyword>
<dbReference type="Gene3D" id="3.80.10.10">
    <property type="entry name" value="Ribonuclease Inhibitor"/>
    <property type="match status" value="1"/>
</dbReference>
<dbReference type="InterPro" id="IPR003591">
    <property type="entry name" value="Leu-rich_rpt_typical-subtyp"/>
</dbReference>
<dbReference type="InterPro" id="IPR032675">
    <property type="entry name" value="LRR_dom_sf"/>
</dbReference>
<dbReference type="InterPro" id="IPR043502">
    <property type="entry name" value="DNA/RNA_pol_sf"/>
</dbReference>
<keyword evidence="5" id="KW-1185">Reference proteome</keyword>
<keyword evidence="3" id="KW-0472">Membrane</keyword>
<dbReference type="InterPro" id="IPR038563">
    <property type="entry name" value="Endonuclease_7_sf"/>
</dbReference>
<evidence type="ECO:0000256" key="3">
    <source>
        <dbReference type="SAM" id="Phobius"/>
    </source>
</evidence>
<dbReference type="SUPFAM" id="SSF53098">
    <property type="entry name" value="Ribonuclease H-like"/>
    <property type="match status" value="1"/>
</dbReference>
<gene>
    <name evidence="4" type="ORF">MCOR_27221</name>
</gene>
<dbReference type="InterPro" id="IPR004211">
    <property type="entry name" value="Endonuclease_7"/>
</dbReference>
<dbReference type="EMBL" id="CACVKT020004939">
    <property type="protein sequence ID" value="CAC5392277.1"/>
    <property type="molecule type" value="Genomic_DNA"/>
</dbReference>
<proteinExistence type="predicted"/>
<dbReference type="SMART" id="SM00369">
    <property type="entry name" value="LRR_TYP"/>
    <property type="match status" value="2"/>
</dbReference>
<evidence type="ECO:0008006" key="6">
    <source>
        <dbReference type="Google" id="ProtNLM"/>
    </source>
</evidence>
<dbReference type="InterPro" id="IPR012337">
    <property type="entry name" value="RNaseH-like_sf"/>
</dbReference>
<dbReference type="PROSITE" id="PS51450">
    <property type="entry name" value="LRR"/>
    <property type="match status" value="1"/>
</dbReference>
<dbReference type="InterPro" id="IPR001611">
    <property type="entry name" value="Leu-rich_rpt"/>
</dbReference>
<sequence length="658" mass="77729">MDFADGETYFGKEYKTLRYPTKLDLSGYSGRCMIRIMTPRTYEYLPNVQHLDLTHNRILSLPVAIFKSQNNLRTLNLSGKMIENVNFEIKHMPKLSHIDIFDNRISHLDVFFTKQLDDLTNHVRQLTVDMSGNPIKCTCDSIEFIQRLATTKIQLNNTLQQECDSMKMYLNNSKTVYDQLKKKCSSYVTTVVALALWMVVFVITMIGGLLYRYRWKIRYLYYIVKSKHQGETTIDDIEEPDATKYINLLKDKIVIDQFPLKIKIIITSEFATPIAFDRIESHYSHPAKVVLTQNNLSKFYDDLIDKFKAWVDQFQERGSGLPFVIYCDFEACNIPMQSCTPDPDKSYTKPISKQEINSYGMYVHSDYPEIYKSQYFHYDGDDVVKNMWKNNEYIQKITYNIKHNKKDKPILNKYEEDEFQEATECYICGKEFEENNKVREHDHLSGKYRGAACQSCNTKEGKATKLIPVFFHNGSNYDFHFLIEELMKHEDEYNKVKLLSKNSENYISIDYGSYNRKLRFLDSYRFMLKGLSDVAKSMDDFPILEKEFEGNKPLGNEEKIIFNRKRQKKYIVHYKVLKDYIKLGMKVTKVYKTISFKESDWLAKYINFNTEQRTKSKSDFEKDLWKLMNNSFYGKTLEDIRGRSEIKLLTDREEVKNI</sequence>
<dbReference type="SUPFAM" id="SSF52075">
    <property type="entry name" value="Outer arm dynein light chain 1"/>
    <property type="match status" value="1"/>
</dbReference>
<evidence type="ECO:0000313" key="5">
    <source>
        <dbReference type="Proteomes" id="UP000507470"/>
    </source>
</evidence>